<dbReference type="AlphaFoldDB" id="A0A2P5F3Y9"/>
<evidence type="ECO:0000313" key="1">
    <source>
        <dbReference type="EMBL" id="PON92513.1"/>
    </source>
</evidence>
<name>A0A2P5F3Y9_TREOI</name>
<gene>
    <name evidence="1" type="ORF">TorRG33x02_116070</name>
</gene>
<dbReference type="Proteomes" id="UP000237000">
    <property type="component" value="Unassembled WGS sequence"/>
</dbReference>
<dbReference type="EMBL" id="JXTC01000064">
    <property type="protein sequence ID" value="PON92513.1"/>
    <property type="molecule type" value="Genomic_DNA"/>
</dbReference>
<sequence length="28" mass="3444">MPRMMLMWRSNVAFPRLIRRRLSPSDLL</sequence>
<evidence type="ECO:0000313" key="2">
    <source>
        <dbReference type="Proteomes" id="UP000237000"/>
    </source>
</evidence>
<reference evidence="2" key="1">
    <citation type="submission" date="2016-06" db="EMBL/GenBank/DDBJ databases">
        <title>Parallel loss of symbiosis genes in relatives of nitrogen-fixing non-legume Parasponia.</title>
        <authorList>
            <person name="Van Velzen R."/>
            <person name="Holmer R."/>
            <person name="Bu F."/>
            <person name="Rutten L."/>
            <person name="Van Zeijl A."/>
            <person name="Liu W."/>
            <person name="Santuari L."/>
            <person name="Cao Q."/>
            <person name="Sharma T."/>
            <person name="Shen D."/>
            <person name="Roswanjaya Y."/>
            <person name="Wardhani T."/>
            <person name="Kalhor M.S."/>
            <person name="Jansen J."/>
            <person name="Van den Hoogen J."/>
            <person name="Gungor B."/>
            <person name="Hartog M."/>
            <person name="Hontelez J."/>
            <person name="Verver J."/>
            <person name="Yang W.-C."/>
            <person name="Schijlen E."/>
            <person name="Repin R."/>
            <person name="Schilthuizen M."/>
            <person name="Schranz E."/>
            <person name="Heidstra R."/>
            <person name="Miyata K."/>
            <person name="Fedorova E."/>
            <person name="Kohlen W."/>
            <person name="Bisseling T."/>
            <person name="Smit S."/>
            <person name="Geurts R."/>
        </authorList>
    </citation>
    <scope>NUCLEOTIDE SEQUENCE [LARGE SCALE GENOMIC DNA]</scope>
    <source>
        <strain evidence="2">cv. RG33-2</strain>
    </source>
</reference>
<dbReference type="InParanoid" id="A0A2P5F3Y9"/>
<organism evidence="1 2">
    <name type="scientific">Trema orientale</name>
    <name type="common">Charcoal tree</name>
    <name type="synonym">Celtis orientalis</name>
    <dbReference type="NCBI Taxonomy" id="63057"/>
    <lineage>
        <taxon>Eukaryota</taxon>
        <taxon>Viridiplantae</taxon>
        <taxon>Streptophyta</taxon>
        <taxon>Embryophyta</taxon>
        <taxon>Tracheophyta</taxon>
        <taxon>Spermatophyta</taxon>
        <taxon>Magnoliopsida</taxon>
        <taxon>eudicotyledons</taxon>
        <taxon>Gunneridae</taxon>
        <taxon>Pentapetalae</taxon>
        <taxon>rosids</taxon>
        <taxon>fabids</taxon>
        <taxon>Rosales</taxon>
        <taxon>Cannabaceae</taxon>
        <taxon>Trema</taxon>
    </lineage>
</organism>
<keyword evidence="2" id="KW-1185">Reference proteome</keyword>
<comment type="caution">
    <text evidence="1">The sequence shown here is derived from an EMBL/GenBank/DDBJ whole genome shotgun (WGS) entry which is preliminary data.</text>
</comment>
<accession>A0A2P5F3Y9</accession>
<protein>
    <submittedName>
        <fullName evidence="1">Uncharacterized protein</fullName>
    </submittedName>
</protein>
<proteinExistence type="predicted"/>